<protein>
    <submittedName>
        <fullName evidence="1">RNA-binding protein</fullName>
    </submittedName>
</protein>
<evidence type="ECO:0000313" key="2">
    <source>
        <dbReference type="Proteomes" id="UP000179284"/>
    </source>
</evidence>
<gene>
    <name evidence="1" type="ORF">bhn_I2707</name>
</gene>
<reference evidence="2" key="1">
    <citation type="submission" date="2016-10" db="EMBL/GenBank/DDBJ databases">
        <title>The complete genome sequence of the rumen bacterium Butyrivibrio hungatei MB2003.</title>
        <authorList>
            <person name="Palevich N."/>
            <person name="Kelly W.J."/>
            <person name="Leahy S.C."/>
            <person name="Altermann E."/>
            <person name="Rakonjac J."/>
            <person name="Attwood G.T."/>
        </authorList>
    </citation>
    <scope>NUCLEOTIDE SEQUENCE [LARGE SCALE GENOMIC DNA]</scope>
    <source>
        <strain evidence="2">MB2003</strain>
    </source>
</reference>
<evidence type="ECO:0000313" key="1">
    <source>
        <dbReference type="EMBL" id="AOZ97739.1"/>
    </source>
</evidence>
<accession>A0A1D9P5A6</accession>
<proteinExistence type="predicted"/>
<dbReference type="EMBL" id="CP017831">
    <property type="protein sequence ID" value="AOZ97739.1"/>
    <property type="molecule type" value="Genomic_DNA"/>
</dbReference>
<dbReference type="AlphaFoldDB" id="A0A1D9P5A6"/>
<sequence>MKPVMLEEFRLMVSQPRHLQMLRWVTRLQ</sequence>
<keyword evidence="2" id="KW-1185">Reference proteome</keyword>
<dbReference type="KEGG" id="bhu:bhn_I2707"/>
<name>A0A1D9P5A6_9FIRM</name>
<dbReference type="Proteomes" id="UP000179284">
    <property type="component" value="Chromosome I"/>
</dbReference>
<organism evidence="1 2">
    <name type="scientific">Butyrivibrio hungatei</name>
    <dbReference type="NCBI Taxonomy" id="185008"/>
    <lineage>
        <taxon>Bacteria</taxon>
        <taxon>Bacillati</taxon>
        <taxon>Bacillota</taxon>
        <taxon>Clostridia</taxon>
        <taxon>Lachnospirales</taxon>
        <taxon>Lachnospiraceae</taxon>
        <taxon>Butyrivibrio</taxon>
    </lineage>
</organism>